<name>A0A7H4MCD5_KLEVA</name>
<dbReference type="Pfam" id="PF11682">
    <property type="entry name" value="Zn_ribbon_11"/>
    <property type="match status" value="1"/>
</dbReference>
<dbReference type="EMBL" id="UGKR01000003">
    <property type="protein sequence ID" value="STS87985.1"/>
    <property type="molecule type" value="Genomic_DNA"/>
</dbReference>
<dbReference type="AlphaFoldDB" id="A0A7H4MCD5"/>
<evidence type="ECO:0000313" key="3">
    <source>
        <dbReference type="EMBL" id="STS87985.1"/>
    </source>
</evidence>
<organism evidence="3 4">
    <name type="scientific">Klebsiella variicola</name>
    <dbReference type="NCBI Taxonomy" id="244366"/>
    <lineage>
        <taxon>Bacteria</taxon>
        <taxon>Pseudomonadati</taxon>
        <taxon>Pseudomonadota</taxon>
        <taxon>Gammaproteobacteria</taxon>
        <taxon>Enterobacterales</taxon>
        <taxon>Enterobacteriaceae</taxon>
        <taxon>Klebsiella/Raoultella group</taxon>
        <taxon>Klebsiella</taxon>
        <taxon>Klebsiella pneumoniae complex</taxon>
    </lineage>
</organism>
<reference evidence="3 4" key="1">
    <citation type="submission" date="2018-06" db="EMBL/GenBank/DDBJ databases">
        <authorList>
            <consortium name="Pathogen Informatics"/>
            <person name="Doyle S."/>
        </authorList>
    </citation>
    <scope>NUCLEOTIDE SEQUENCE [LARGE SCALE GENOMIC DNA]</scope>
    <source>
        <strain evidence="3 4">NCTC9177</strain>
    </source>
</reference>
<dbReference type="InterPro" id="IPR057150">
    <property type="entry name" value="DUF7828"/>
</dbReference>
<comment type="caution">
    <text evidence="3">The sequence shown here is derived from an EMBL/GenBank/DDBJ whole genome shotgun (WGS) entry which is preliminary data.</text>
</comment>
<dbReference type="InterPro" id="IPR021696">
    <property type="entry name" value="DUF3279"/>
</dbReference>
<feature type="domain" description="DUF7828" evidence="2">
    <location>
        <begin position="17"/>
        <end position="100"/>
    </location>
</feature>
<dbReference type="Pfam" id="PF25165">
    <property type="entry name" value="DUF7828"/>
    <property type="match status" value="1"/>
</dbReference>
<gene>
    <name evidence="3" type="ORF">NCTC9177_01815</name>
</gene>
<proteinExistence type="predicted"/>
<protein>
    <submittedName>
        <fullName evidence="3">Protein of uncharacterized function (DUF3279)</fullName>
    </submittedName>
</protein>
<dbReference type="Proteomes" id="UP000254545">
    <property type="component" value="Unassembled WGS sequence"/>
</dbReference>
<feature type="domain" description="DUF3279" evidence="1">
    <location>
        <begin position="108"/>
        <end position="143"/>
    </location>
</feature>
<dbReference type="RefSeq" id="WP_122463379.1">
    <property type="nucleotide sequence ID" value="NZ_UTAB01000015.1"/>
</dbReference>
<accession>A0A7H4MCD5</accession>
<evidence type="ECO:0000259" key="1">
    <source>
        <dbReference type="Pfam" id="PF11682"/>
    </source>
</evidence>
<evidence type="ECO:0000313" key="4">
    <source>
        <dbReference type="Proteomes" id="UP000254545"/>
    </source>
</evidence>
<sequence>MNFKTITSENLHAEIRMLKCYLANDHRGHFVTTSEAVNMPGQVWSCVSCGCRLIFHTGTHTDSPWFEHDQRTVAASTLIGCAHIDPAVKAEIRSRTLRSLFNSPDSPVMSLAWYCVWCANHYSGEKRCTACGTGIYSIEEACWQNNYT</sequence>
<evidence type="ECO:0000259" key="2">
    <source>
        <dbReference type="Pfam" id="PF25165"/>
    </source>
</evidence>